<dbReference type="PANTHER" id="PTHR12001">
    <property type="entry name" value="GERANYLGERANYL PYROPHOSPHATE SYNTHASE"/>
    <property type="match status" value="1"/>
</dbReference>
<accession>A0AAP0N0V1</accession>
<sequence>MLFSQLVYRIAARTPRNSLPSCRWILSHRRYGHQPTFRNSNENKKHLDPFSLVGDELSLISMRLRSMVVAEVPELASAAGYFFKEGVEGKKLCPTVILLMATALNVCTPELSPNVLGNTLILDLRRRQQCIAEITEMIHVASLIHDDVLDDADTRRGIGSLSSVMGNKLAILAGDLLISRALVALASLKHTEVVSLMATALKNLVSGETMQMTATFEQRCSMECYMQKTYNKTAALVSNSCKAVAYLSGQREEVATLAFEYGKNLGLAYQLIDDILDFTGTSASLGKASLTDLRNGIITAPILFAMEEFPQLRAFINSSSDNPANVDVILEYLGKSHGIQRTTELAVKHASLAAAAIDSLPETRDVDATNARTALVHITQKIITRNKISKKTPFGRRWLPSHPLLSGASHSAAAAAADSSVKVIMHVLGCREAYSWSLPALHGIRHQIHHQSSSVIEDTDSQEQLDPFSLVADELSILAKRLRSMVVAEVPKLASAAEYFFKMGVEGKRFRPTVLLLMATALNVRVPEPLHDGVEDALATELRTRQQCIAEITEMIHVASLLHDDVLDDADTRRGIGSLNFVMGNKLAVLAGDFLLSRACVALASLKNTEVVTLLATVVEHLVTGETMQMTTSSDQRCSMDYYMQKTYYKTASLISNSCKAIALLAGQTAEVAILAFDYGKNLGLAYQLIDDVLDFTGTSASLGKGSLSDIRHGIITAPILFAMEEFPQLRTVVEQGFEDSSNVDIALEYLGKSRGIQKTRELAVKHANLAAAAIDSLPENNDEDVTKSRRALLDLTHRVITRNK</sequence>
<dbReference type="SUPFAM" id="SSF48576">
    <property type="entry name" value="Terpenoid synthases"/>
    <property type="match status" value="2"/>
</dbReference>
<reference evidence="9 10" key="1">
    <citation type="submission" date="2024-05" db="EMBL/GenBank/DDBJ databases">
        <title>Haplotype-resolved chromosome-level genome assembly of Huyou (Citrus changshanensis).</title>
        <authorList>
            <person name="Miao C."/>
            <person name="Chen W."/>
            <person name="Wu Y."/>
            <person name="Wang L."/>
            <person name="Zhao S."/>
            <person name="Grierson D."/>
            <person name="Xu C."/>
            <person name="Chen K."/>
        </authorList>
    </citation>
    <scope>NUCLEOTIDE SEQUENCE [LARGE SCALE GENOMIC DNA]</scope>
    <source>
        <strain evidence="9">01-14</strain>
        <tissue evidence="9">Leaf</tissue>
    </source>
</reference>
<evidence type="ECO:0000256" key="5">
    <source>
        <dbReference type="ARBA" id="ARBA00022723"/>
    </source>
</evidence>
<proteinExistence type="inferred from homology"/>
<comment type="subcellular location">
    <subcellularLocation>
        <location evidence="2">Mitochondrion</location>
    </subcellularLocation>
</comment>
<dbReference type="GO" id="GO:0006744">
    <property type="term" value="P:ubiquinone biosynthetic process"/>
    <property type="evidence" value="ECO:0007669"/>
    <property type="project" value="TreeGrafter"/>
</dbReference>
<dbReference type="PROSITE" id="PS00444">
    <property type="entry name" value="POLYPRENYL_SYNTHASE_2"/>
    <property type="match status" value="2"/>
</dbReference>
<protein>
    <recommendedName>
        <fullName evidence="11">Geranyl diphosphate synthase</fullName>
    </recommendedName>
</protein>
<dbReference type="GO" id="GO:0008299">
    <property type="term" value="P:isoprenoid biosynthetic process"/>
    <property type="evidence" value="ECO:0007669"/>
    <property type="project" value="UniProtKB-KW"/>
</dbReference>
<evidence type="ECO:0000256" key="7">
    <source>
        <dbReference type="ARBA" id="ARBA00023128"/>
    </source>
</evidence>
<evidence type="ECO:0000256" key="6">
    <source>
        <dbReference type="ARBA" id="ARBA00022842"/>
    </source>
</evidence>
<evidence type="ECO:0000256" key="8">
    <source>
        <dbReference type="ARBA" id="ARBA00023229"/>
    </source>
</evidence>
<evidence type="ECO:0000256" key="4">
    <source>
        <dbReference type="ARBA" id="ARBA00022679"/>
    </source>
</evidence>
<dbReference type="GO" id="GO:0005739">
    <property type="term" value="C:mitochondrion"/>
    <property type="evidence" value="ECO:0007669"/>
    <property type="project" value="UniProtKB-SubCell"/>
</dbReference>
<evidence type="ECO:0008006" key="11">
    <source>
        <dbReference type="Google" id="ProtNLM"/>
    </source>
</evidence>
<dbReference type="Pfam" id="PF00348">
    <property type="entry name" value="polyprenyl_synt"/>
    <property type="match status" value="2"/>
</dbReference>
<dbReference type="GO" id="GO:0046872">
    <property type="term" value="F:metal ion binding"/>
    <property type="evidence" value="ECO:0007669"/>
    <property type="project" value="UniProtKB-KW"/>
</dbReference>
<evidence type="ECO:0000313" key="10">
    <source>
        <dbReference type="Proteomes" id="UP001428341"/>
    </source>
</evidence>
<evidence type="ECO:0000256" key="3">
    <source>
        <dbReference type="ARBA" id="ARBA00006706"/>
    </source>
</evidence>
<keyword evidence="4" id="KW-0808">Transferase</keyword>
<dbReference type="Gene3D" id="1.10.600.10">
    <property type="entry name" value="Farnesyl Diphosphate Synthase"/>
    <property type="match status" value="2"/>
</dbReference>
<comment type="caution">
    <text evidence="9">The sequence shown here is derived from an EMBL/GenBank/DDBJ whole genome shotgun (WGS) entry which is preliminary data.</text>
</comment>
<dbReference type="InterPro" id="IPR000092">
    <property type="entry name" value="Polyprenyl_synt"/>
</dbReference>
<evidence type="ECO:0000256" key="1">
    <source>
        <dbReference type="ARBA" id="ARBA00001946"/>
    </source>
</evidence>
<dbReference type="GO" id="GO:0004659">
    <property type="term" value="F:prenyltransferase activity"/>
    <property type="evidence" value="ECO:0007669"/>
    <property type="project" value="InterPro"/>
</dbReference>
<dbReference type="AlphaFoldDB" id="A0AAP0N0V1"/>
<dbReference type="PANTHER" id="PTHR12001:SF69">
    <property type="entry name" value="ALL TRANS-POLYPRENYL-DIPHOSPHATE SYNTHASE PDSS1"/>
    <property type="match status" value="1"/>
</dbReference>
<dbReference type="SFLD" id="SFLDS00005">
    <property type="entry name" value="Isoprenoid_Synthase_Type_I"/>
    <property type="match status" value="2"/>
</dbReference>
<organism evidence="9 10">
    <name type="scientific">Citrus x changshan-huyou</name>
    <dbReference type="NCBI Taxonomy" id="2935761"/>
    <lineage>
        <taxon>Eukaryota</taxon>
        <taxon>Viridiplantae</taxon>
        <taxon>Streptophyta</taxon>
        <taxon>Embryophyta</taxon>
        <taxon>Tracheophyta</taxon>
        <taxon>Spermatophyta</taxon>
        <taxon>Magnoliopsida</taxon>
        <taxon>eudicotyledons</taxon>
        <taxon>Gunneridae</taxon>
        <taxon>Pentapetalae</taxon>
        <taxon>rosids</taxon>
        <taxon>malvids</taxon>
        <taxon>Sapindales</taxon>
        <taxon>Rutaceae</taxon>
        <taxon>Aurantioideae</taxon>
        <taxon>Citrus</taxon>
    </lineage>
</organism>
<keyword evidence="5" id="KW-0479">Metal-binding</keyword>
<keyword evidence="7" id="KW-0496">Mitochondrion</keyword>
<keyword evidence="10" id="KW-1185">Reference proteome</keyword>
<comment type="cofactor">
    <cofactor evidence="1">
        <name>Mg(2+)</name>
        <dbReference type="ChEBI" id="CHEBI:18420"/>
    </cofactor>
</comment>
<evidence type="ECO:0000313" key="9">
    <source>
        <dbReference type="EMBL" id="KAK9223592.1"/>
    </source>
</evidence>
<dbReference type="InterPro" id="IPR008949">
    <property type="entry name" value="Isoprenoid_synthase_dom_sf"/>
</dbReference>
<gene>
    <name evidence="9" type="ORF">WN944_012037</name>
</gene>
<dbReference type="PROSITE" id="PS00723">
    <property type="entry name" value="POLYPRENYL_SYNTHASE_1"/>
    <property type="match status" value="2"/>
</dbReference>
<dbReference type="GO" id="GO:1990234">
    <property type="term" value="C:transferase complex"/>
    <property type="evidence" value="ECO:0007669"/>
    <property type="project" value="TreeGrafter"/>
</dbReference>
<dbReference type="InterPro" id="IPR033749">
    <property type="entry name" value="Polyprenyl_synt_CS"/>
</dbReference>
<dbReference type="FunFam" id="1.10.600.10:FF:000015">
    <property type="entry name" value="Solanesyl diphosphate synthase 3, chloroplastic/mitochondrial"/>
    <property type="match status" value="1"/>
</dbReference>
<keyword evidence="8" id="KW-0414">Isoprene biosynthesis</keyword>
<dbReference type="CDD" id="cd00685">
    <property type="entry name" value="Trans_IPPS_HT"/>
    <property type="match status" value="2"/>
</dbReference>
<dbReference type="Proteomes" id="UP001428341">
    <property type="component" value="Unassembled WGS sequence"/>
</dbReference>
<comment type="similarity">
    <text evidence="3">Belongs to the FPP/GGPP synthase family.</text>
</comment>
<name>A0AAP0N0V1_9ROSI</name>
<dbReference type="EMBL" id="JBCGBO010000002">
    <property type="protein sequence ID" value="KAK9223592.1"/>
    <property type="molecule type" value="Genomic_DNA"/>
</dbReference>
<keyword evidence="6" id="KW-0460">Magnesium</keyword>
<evidence type="ECO:0000256" key="2">
    <source>
        <dbReference type="ARBA" id="ARBA00004173"/>
    </source>
</evidence>